<proteinExistence type="predicted"/>
<dbReference type="AlphaFoldDB" id="A0A2N6NMB3"/>
<gene>
    <name evidence="1" type="ORF">BM221_004990</name>
</gene>
<dbReference type="EMBL" id="MRVG01000005">
    <property type="protein sequence ID" value="PMB68412.1"/>
    <property type="molecule type" value="Genomic_DNA"/>
</dbReference>
<sequence length="89" mass="10889">MVNVRKLAKEQVSSLLVQSRKRRHTTEFYYHCPIEACEDSRLGKWLRDKPNMKRHLELEKFDRLLKKHVHRHLHDHYDKQKDEKASLLD</sequence>
<organism evidence="1 2">
    <name type="scientific">Beauveria bassiana</name>
    <name type="common">White muscardine disease fungus</name>
    <name type="synonym">Tritirachium shiotae</name>
    <dbReference type="NCBI Taxonomy" id="176275"/>
    <lineage>
        <taxon>Eukaryota</taxon>
        <taxon>Fungi</taxon>
        <taxon>Dikarya</taxon>
        <taxon>Ascomycota</taxon>
        <taxon>Pezizomycotina</taxon>
        <taxon>Sordariomycetes</taxon>
        <taxon>Hypocreomycetidae</taxon>
        <taxon>Hypocreales</taxon>
        <taxon>Cordycipitaceae</taxon>
        <taxon>Beauveria</taxon>
    </lineage>
</organism>
<dbReference type="Proteomes" id="UP000235728">
    <property type="component" value="Unassembled WGS sequence"/>
</dbReference>
<name>A0A2N6NMB3_BEABA</name>
<accession>A0A2N6NMB3</accession>
<protein>
    <submittedName>
        <fullName evidence="1">Uncharacterized protein</fullName>
    </submittedName>
</protein>
<reference evidence="1 2" key="1">
    <citation type="journal article" date="2016" name="Appl. Microbiol. Biotechnol.">
        <title>Characterization of T-DNA insertion mutants with decreased virulence in the entomopathogenic fungus Beauveria bassiana JEF-007.</title>
        <authorList>
            <person name="Kim S."/>
            <person name="Lee S.J."/>
            <person name="Nai Y.S."/>
            <person name="Yu J.S."/>
            <person name="Lee M.R."/>
            <person name="Yang Y.T."/>
            <person name="Kim J.S."/>
        </authorList>
    </citation>
    <scope>NUCLEOTIDE SEQUENCE [LARGE SCALE GENOMIC DNA]</scope>
    <source>
        <strain evidence="1 2">JEF-007</strain>
    </source>
</reference>
<comment type="caution">
    <text evidence="1">The sequence shown here is derived from an EMBL/GenBank/DDBJ whole genome shotgun (WGS) entry which is preliminary data.</text>
</comment>
<evidence type="ECO:0000313" key="1">
    <source>
        <dbReference type="EMBL" id="PMB68412.1"/>
    </source>
</evidence>
<evidence type="ECO:0000313" key="2">
    <source>
        <dbReference type="Proteomes" id="UP000235728"/>
    </source>
</evidence>